<proteinExistence type="predicted"/>
<accession>A0A8S5LIK7</accession>
<evidence type="ECO:0000313" key="1">
    <source>
        <dbReference type="EMBL" id="DAD69786.1"/>
    </source>
</evidence>
<sequence length="30" mass="3519">MQYYSVLQNNSPKKADVDLVSQPNWFTFVV</sequence>
<protein>
    <submittedName>
        <fullName evidence="1">Uncharacterized protein</fullName>
    </submittedName>
</protein>
<reference evidence="1" key="1">
    <citation type="journal article" date="2021" name="Proc. Natl. Acad. Sci. U.S.A.">
        <title>A Catalog of Tens of Thousands of Viruses from Human Metagenomes Reveals Hidden Associations with Chronic Diseases.</title>
        <authorList>
            <person name="Tisza M.J."/>
            <person name="Buck C.B."/>
        </authorList>
    </citation>
    <scope>NUCLEOTIDE SEQUENCE</scope>
    <source>
        <strain evidence="1">CtfYP22</strain>
    </source>
</reference>
<organism evidence="1">
    <name type="scientific">Siphoviridae sp. ctfYP22</name>
    <dbReference type="NCBI Taxonomy" id="2827584"/>
    <lineage>
        <taxon>Viruses</taxon>
        <taxon>Duplodnaviria</taxon>
        <taxon>Heunggongvirae</taxon>
        <taxon>Uroviricota</taxon>
        <taxon>Caudoviricetes</taxon>
    </lineage>
</organism>
<name>A0A8S5LIK7_9CAUD</name>
<dbReference type="EMBL" id="BK015856">
    <property type="protein sequence ID" value="DAD69786.1"/>
    <property type="molecule type" value="Genomic_DNA"/>
</dbReference>